<dbReference type="EMBL" id="BJCC01000010">
    <property type="protein sequence ID" value="GCF93344.1"/>
    <property type="molecule type" value="Genomic_DNA"/>
</dbReference>
<dbReference type="SUPFAM" id="SSF54593">
    <property type="entry name" value="Glyoxalase/Bleomycin resistance protein/Dihydroxybiphenyl dioxygenase"/>
    <property type="match status" value="1"/>
</dbReference>
<reference evidence="3" key="1">
    <citation type="submission" date="2019-02" db="EMBL/GenBank/DDBJ databases">
        <title>Draft genome sequence of Enterococcus sp. Gos25-1.</title>
        <authorList>
            <person name="Tanaka N."/>
            <person name="Shiwa Y."/>
            <person name="Fujita N."/>
        </authorList>
    </citation>
    <scope>NUCLEOTIDE SEQUENCE [LARGE SCALE GENOMIC DNA]</scope>
    <source>
        <strain evidence="3">Gos25-1</strain>
    </source>
</reference>
<dbReference type="AlphaFoldDB" id="A0A4P5PAC1"/>
<keyword evidence="3" id="KW-1185">Reference proteome</keyword>
<dbReference type="PANTHER" id="PTHR33990">
    <property type="entry name" value="PROTEIN YJDN-RELATED"/>
    <property type="match status" value="1"/>
</dbReference>
<dbReference type="RefSeq" id="WP_146621807.1">
    <property type="nucleotide sequence ID" value="NZ_BJCC01000010.1"/>
</dbReference>
<evidence type="ECO:0000259" key="1">
    <source>
        <dbReference type="Pfam" id="PF06983"/>
    </source>
</evidence>
<gene>
    <name evidence="2" type="ORF">NRIC_12350</name>
</gene>
<evidence type="ECO:0000313" key="2">
    <source>
        <dbReference type="EMBL" id="GCF93344.1"/>
    </source>
</evidence>
<dbReference type="OrthoDB" id="9795306at2"/>
<dbReference type="Proteomes" id="UP000290567">
    <property type="component" value="Unassembled WGS sequence"/>
</dbReference>
<name>A0A4P5PAC1_9ENTE</name>
<evidence type="ECO:0000313" key="3">
    <source>
        <dbReference type="Proteomes" id="UP000290567"/>
    </source>
</evidence>
<feature type="domain" description="PhnB-like" evidence="1">
    <location>
        <begin position="3"/>
        <end position="123"/>
    </location>
</feature>
<accession>A0A4P5PAC1</accession>
<sequence>MLMPYLRFNGNCEAAFRWYEKVFEGKIQHLSYYPKTAERLVMHTYLMLSDASGISGGDTKEPLVQGDAIAIQVHFANVSVAERVFRALAEKGEIFARLAVNPPPDDSGVSGSVKDQYGVSWIVSAPIK</sequence>
<protein>
    <submittedName>
        <fullName evidence="2">VOC family protein</fullName>
    </submittedName>
</protein>
<comment type="caution">
    <text evidence="2">The sequence shown here is derived from an EMBL/GenBank/DDBJ whole genome shotgun (WGS) entry which is preliminary data.</text>
</comment>
<dbReference type="PANTHER" id="PTHR33990:SF1">
    <property type="entry name" value="PROTEIN YJDN"/>
    <property type="match status" value="1"/>
</dbReference>
<dbReference type="Pfam" id="PF06983">
    <property type="entry name" value="3-dmu-9_3-mt"/>
    <property type="match status" value="1"/>
</dbReference>
<proteinExistence type="predicted"/>
<organism evidence="2 3">
    <name type="scientific">Enterococcus florum</name>
    <dbReference type="NCBI Taxonomy" id="2480627"/>
    <lineage>
        <taxon>Bacteria</taxon>
        <taxon>Bacillati</taxon>
        <taxon>Bacillota</taxon>
        <taxon>Bacilli</taxon>
        <taxon>Lactobacillales</taxon>
        <taxon>Enterococcaceae</taxon>
        <taxon>Enterococcus</taxon>
    </lineage>
</organism>
<dbReference type="InterPro" id="IPR029068">
    <property type="entry name" value="Glyas_Bleomycin-R_OHBP_Dase"/>
</dbReference>
<dbReference type="Gene3D" id="3.10.180.10">
    <property type="entry name" value="2,3-Dihydroxybiphenyl 1,2-Dioxygenase, domain 1"/>
    <property type="match status" value="1"/>
</dbReference>
<dbReference type="InterPro" id="IPR028973">
    <property type="entry name" value="PhnB-like"/>
</dbReference>